<gene>
    <name evidence="2" type="ORF">T9A_02305</name>
</gene>
<keyword evidence="3" id="KW-1185">Reference proteome</keyword>
<evidence type="ECO:0000313" key="2">
    <source>
        <dbReference type="EMBL" id="KGD60570.1"/>
    </source>
</evidence>
<proteinExistence type="predicted"/>
<keyword evidence="1" id="KW-0472">Membrane</keyword>
<feature type="transmembrane region" description="Helical" evidence="1">
    <location>
        <begin position="36"/>
        <end position="65"/>
    </location>
</feature>
<keyword evidence="1" id="KW-1133">Transmembrane helix</keyword>
<evidence type="ECO:0000256" key="1">
    <source>
        <dbReference type="SAM" id="Phobius"/>
    </source>
</evidence>
<keyword evidence="1" id="KW-0812">Transmembrane</keyword>
<dbReference type="Proteomes" id="UP000029443">
    <property type="component" value="Unassembled WGS sequence"/>
</dbReference>
<reference evidence="2 3" key="1">
    <citation type="submission" date="2012-09" db="EMBL/GenBank/DDBJ databases">
        <title>Genome Sequence of alkane-degrading Bacterium Alcanivorax jadensis T9.</title>
        <authorList>
            <person name="Lai Q."/>
            <person name="Shao Z."/>
        </authorList>
    </citation>
    <scope>NUCLEOTIDE SEQUENCE [LARGE SCALE GENOMIC DNA]</scope>
    <source>
        <strain evidence="2 3">T9</strain>
    </source>
</reference>
<protein>
    <submittedName>
        <fullName evidence="2">Uncharacterized protein</fullName>
    </submittedName>
</protein>
<organism evidence="2 3">
    <name type="scientific">Alcanivorax jadensis T9</name>
    <dbReference type="NCBI Taxonomy" id="1177181"/>
    <lineage>
        <taxon>Bacteria</taxon>
        <taxon>Pseudomonadati</taxon>
        <taxon>Pseudomonadota</taxon>
        <taxon>Gammaproteobacteria</taxon>
        <taxon>Oceanospirillales</taxon>
        <taxon>Alcanivoracaceae</taxon>
        <taxon>Alcanivorax</taxon>
    </lineage>
</organism>
<comment type="caution">
    <text evidence="2">The sequence shown here is derived from an EMBL/GenBank/DDBJ whole genome shotgun (WGS) entry which is preliminary data.</text>
</comment>
<dbReference type="RefSeq" id="WP_035248558.1">
    <property type="nucleotide sequence ID" value="NZ_ARXU01000009.1"/>
</dbReference>
<sequence>MWFAVLATLASVVLFYLSDRQQRWLDQPLPGLSRLLALLLLAASAVLWMVTLGVGVGLFVGLWVFALPAMLLPLMAGHYRDSFQRGLRG</sequence>
<accession>A0ABR4WBH8</accession>
<evidence type="ECO:0000313" key="3">
    <source>
        <dbReference type="Proteomes" id="UP000029443"/>
    </source>
</evidence>
<name>A0ABR4WBH8_9GAMM</name>
<dbReference type="EMBL" id="ARXU01000009">
    <property type="protein sequence ID" value="KGD60570.1"/>
    <property type="molecule type" value="Genomic_DNA"/>
</dbReference>